<name>A0ABU1ZPV0_9BURK</name>
<feature type="chain" id="PRO_5047022203" evidence="1">
    <location>
        <begin position="27"/>
        <end position="310"/>
    </location>
</feature>
<reference evidence="3 4" key="1">
    <citation type="submission" date="2023-07" db="EMBL/GenBank/DDBJ databases">
        <title>Sorghum-associated microbial communities from plants grown in Nebraska, USA.</title>
        <authorList>
            <person name="Schachtman D."/>
        </authorList>
    </citation>
    <scope>NUCLEOTIDE SEQUENCE [LARGE SCALE GENOMIC DNA]</scope>
    <source>
        <strain evidence="3 4">BE308</strain>
    </source>
</reference>
<evidence type="ECO:0000313" key="3">
    <source>
        <dbReference type="EMBL" id="MDR7307413.1"/>
    </source>
</evidence>
<organism evidence="3 4">
    <name type="scientific">Rhodoferax saidenbachensis</name>
    <dbReference type="NCBI Taxonomy" id="1484693"/>
    <lineage>
        <taxon>Bacteria</taxon>
        <taxon>Pseudomonadati</taxon>
        <taxon>Pseudomonadota</taxon>
        <taxon>Betaproteobacteria</taxon>
        <taxon>Burkholderiales</taxon>
        <taxon>Comamonadaceae</taxon>
        <taxon>Rhodoferax</taxon>
    </lineage>
</organism>
<dbReference type="EMBL" id="JAVDXO010000006">
    <property type="protein sequence ID" value="MDR7307413.1"/>
    <property type="molecule type" value="Genomic_DNA"/>
</dbReference>
<dbReference type="Pfam" id="PF04069">
    <property type="entry name" value="OpuAC"/>
    <property type="match status" value="1"/>
</dbReference>
<dbReference type="RefSeq" id="WP_310343665.1">
    <property type="nucleotide sequence ID" value="NZ_JAVDXO010000006.1"/>
</dbReference>
<feature type="domain" description="ABC-type glycine betaine transport system substrate-binding" evidence="2">
    <location>
        <begin position="30"/>
        <end position="303"/>
    </location>
</feature>
<dbReference type="Gene3D" id="3.40.190.10">
    <property type="entry name" value="Periplasmic binding protein-like II"/>
    <property type="match status" value="1"/>
</dbReference>
<accession>A0ABU1ZPV0</accession>
<proteinExistence type="predicted"/>
<comment type="caution">
    <text evidence="3">The sequence shown here is derived from an EMBL/GenBank/DDBJ whole genome shotgun (WGS) entry which is preliminary data.</text>
</comment>
<sequence length="310" mass="32690">MTFPFTRRALTLAVLVGTLTAPTAWAQSTPVRVGSKIDTEGALLGNIIVQVLEANGIKTENKVRLGNTKIVRSAIVAGEIDIYPEYTGNGAFFFSDEKNPAWKSAKAGAELVNKLDASANKITWLDAAPANNTWAIAIRKDVATANKLKTLEDLGRWVSGGGKFKLAASAEFIERSDALPAFQTAYGFKLSQDQLLTLAGGDTSITIKAAAEQTSGVNAAMAYGTDGPVAALGLVILEDPKGIQPVYAPAPIVRESVLAKNPKIREVLAPVFKTLDGPTLQALNAKIALEGQDAKKVAADYLKAKGLVKG</sequence>
<evidence type="ECO:0000259" key="2">
    <source>
        <dbReference type="Pfam" id="PF04069"/>
    </source>
</evidence>
<dbReference type="Gene3D" id="3.40.190.120">
    <property type="entry name" value="Osmoprotection protein (prox), domain 2"/>
    <property type="match status" value="1"/>
</dbReference>
<keyword evidence="1" id="KW-0732">Signal</keyword>
<evidence type="ECO:0000256" key="1">
    <source>
        <dbReference type="SAM" id="SignalP"/>
    </source>
</evidence>
<evidence type="ECO:0000313" key="4">
    <source>
        <dbReference type="Proteomes" id="UP001268089"/>
    </source>
</evidence>
<dbReference type="CDD" id="cd13616">
    <property type="entry name" value="PBP2_OsmF"/>
    <property type="match status" value="1"/>
</dbReference>
<dbReference type="Proteomes" id="UP001268089">
    <property type="component" value="Unassembled WGS sequence"/>
</dbReference>
<protein>
    <submittedName>
        <fullName evidence="3">Osmoprotectant transport system substrate-binding protein</fullName>
    </submittedName>
</protein>
<gene>
    <name evidence="3" type="ORF">J2X15_002700</name>
</gene>
<dbReference type="SUPFAM" id="SSF53850">
    <property type="entry name" value="Periplasmic binding protein-like II"/>
    <property type="match status" value="1"/>
</dbReference>
<feature type="signal peptide" evidence="1">
    <location>
        <begin position="1"/>
        <end position="26"/>
    </location>
</feature>
<dbReference type="InterPro" id="IPR007210">
    <property type="entry name" value="ABC_Gly_betaine_transp_sub-bd"/>
</dbReference>
<keyword evidence="4" id="KW-1185">Reference proteome</keyword>